<dbReference type="WBParaSite" id="NBR_0002063501-mRNA-1">
    <property type="protein sequence ID" value="NBR_0002063501-mRNA-1"/>
    <property type="gene ID" value="NBR_0002063501"/>
</dbReference>
<sequence length="119" mass="13283">MLPTEPPRYGSRWLTPRSAFAPSFSPLGIIPLIGCSIVCGGDVGKKHCLLIAHPQFPSAIIVAAPDFKTQDEWLKALRSATKIRGVMLCEEKKTYEEKLELEAKARKEEHERAAVSYRC</sequence>
<protein>
    <submittedName>
        <fullName evidence="4">PH domain-containing protein</fullName>
    </submittedName>
</protein>
<reference evidence="4" key="1">
    <citation type="submission" date="2017-02" db="UniProtKB">
        <authorList>
            <consortium name="WormBaseParasite"/>
        </authorList>
    </citation>
    <scope>IDENTIFICATION</scope>
</reference>
<dbReference type="Proteomes" id="UP000271162">
    <property type="component" value="Unassembled WGS sequence"/>
</dbReference>
<dbReference type="SUPFAM" id="SSF50729">
    <property type="entry name" value="PH domain-like"/>
    <property type="match status" value="1"/>
</dbReference>
<dbReference type="InterPro" id="IPR011993">
    <property type="entry name" value="PH-like_dom_sf"/>
</dbReference>
<keyword evidence="3" id="KW-1185">Reference proteome</keyword>
<organism evidence="4">
    <name type="scientific">Nippostrongylus brasiliensis</name>
    <name type="common">Rat hookworm</name>
    <dbReference type="NCBI Taxonomy" id="27835"/>
    <lineage>
        <taxon>Eukaryota</taxon>
        <taxon>Metazoa</taxon>
        <taxon>Ecdysozoa</taxon>
        <taxon>Nematoda</taxon>
        <taxon>Chromadorea</taxon>
        <taxon>Rhabditida</taxon>
        <taxon>Rhabditina</taxon>
        <taxon>Rhabditomorpha</taxon>
        <taxon>Strongyloidea</taxon>
        <taxon>Heligmosomidae</taxon>
        <taxon>Nippostrongylus</taxon>
    </lineage>
</organism>
<dbReference type="EMBL" id="UYSL01025353">
    <property type="protein sequence ID" value="VDL84372.1"/>
    <property type="molecule type" value="Genomic_DNA"/>
</dbReference>
<feature type="domain" description="PH" evidence="1">
    <location>
        <begin position="1"/>
        <end position="82"/>
    </location>
</feature>
<evidence type="ECO:0000313" key="3">
    <source>
        <dbReference type="Proteomes" id="UP000271162"/>
    </source>
</evidence>
<proteinExistence type="predicted"/>
<name>A0A0N4YTR3_NIPBR</name>
<dbReference type="PROSITE" id="PS50003">
    <property type="entry name" value="PH_DOMAIN"/>
    <property type="match status" value="1"/>
</dbReference>
<reference evidence="2 3" key="2">
    <citation type="submission" date="2018-11" db="EMBL/GenBank/DDBJ databases">
        <authorList>
            <consortium name="Pathogen Informatics"/>
        </authorList>
    </citation>
    <scope>NUCLEOTIDE SEQUENCE [LARGE SCALE GENOMIC DNA]</scope>
</reference>
<dbReference type="AlphaFoldDB" id="A0A0N4YTR3"/>
<evidence type="ECO:0000313" key="2">
    <source>
        <dbReference type="EMBL" id="VDL84372.1"/>
    </source>
</evidence>
<dbReference type="InterPro" id="IPR001849">
    <property type="entry name" value="PH_domain"/>
</dbReference>
<dbReference type="Gene3D" id="2.30.29.30">
    <property type="entry name" value="Pleckstrin-homology domain (PH domain)/Phosphotyrosine-binding domain (PTB)"/>
    <property type="match status" value="1"/>
</dbReference>
<evidence type="ECO:0000313" key="4">
    <source>
        <dbReference type="WBParaSite" id="NBR_0002063501-mRNA-1"/>
    </source>
</evidence>
<evidence type="ECO:0000259" key="1">
    <source>
        <dbReference type="PROSITE" id="PS50003"/>
    </source>
</evidence>
<accession>A0A0N4YTR3</accession>
<dbReference type="Pfam" id="PF00169">
    <property type="entry name" value="PH"/>
    <property type="match status" value="1"/>
</dbReference>
<gene>
    <name evidence="2" type="ORF">NBR_LOCUS20635</name>
</gene>